<reference evidence="3 4" key="1">
    <citation type="submission" date="2019-07" db="EMBL/GenBank/DDBJ databases">
        <title>Draft genome assembly of a fouling barnacle, Amphibalanus amphitrite (Darwin, 1854): The first reference genome for Thecostraca.</title>
        <authorList>
            <person name="Kim W."/>
        </authorList>
    </citation>
    <scope>NUCLEOTIDE SEQUENCE [LARGE SCALE GENOMIC DNA]</scope>
    <source>
        <strain evidence="3">SNU_AA5</strain>
        <tissue evidence="3">Soma without cirri and trophi</tissue>
    </source>
</reference>
<keyword evidence="4" id="KW-1185">Reference proteome</keyword>
<sequence>MCSSLPAGSQDGSYVCRKRCRPRDAACLRSRTATYSFQQVALASVRALSRPRPLTTLGALGAHDRSFRTHFRLVSGNEQHYLELREGLLGPRTATLVLVRPISGPHTLRLQLTMIVSRHGQLHTEHRAIVEVDVGPYTY</sequence>
<dbReference type="InterPro" id="IPR055088">
    <property type="entry name" value="Fibulin_C"/>
</dbReference>
<proteinExistence type="predicted"/>
<keyword evidence="1" id="KW-0677">Repeat</keyword>
<evidence type="ECO:0000259" key="2">
    <source>
        <dbReference type="Pfam" id="PF22914"/>
    </source>
</evidence>
<evidence type="ECO:0000256" key="1">
    <source>
        <dbReference type="ARBA" id="ARBA00022737"/>
    </source>
</evidence>
<dbReference type="Proteomes" id="UP000440578">
    <property type="component" value="Unassembled WGS sequence"/>
</dbReference>
<evidence type="ECO:0000313" key="4">
    <source>
        <dbReference type="Proteomes" id="UP000440578"/>
    </source>
</evidence>
<accession>A0A6A4WWI3</accession>
<feature type="domain" description="Fibulin C-terminal Ig-like" evidence="2">
    <location>
        <begin position="34"/>
        <end position="134"/>
    </location>
</feature>
<name>A0A6A4WWI3_AMPAM</name>
<dbReference type="EMBL" id="VIIS01000322">
    <property type="protein sequence ID" value="KAF0310293.1"/>
    <property type="molecule type" value="Genomic_DNA"/>
</dbReference>
<evidence type="ECO:0000313" key="3">
    <source>
        <dbReference type="EMBL" id="KAF0310293.1"/>
    </source>
</evidence>
<comment type="caution">
    <text evidence="3">The sequence shown here is derived from an EMBL/GenBank/DDBJ whole genome shotgun (WGS) entry which is preliminary data.</text>
</comment>
<dbReference type="AlphaFoldDB" id="A0A6A4WWI3"/>
<organism evidence="3 4">
    <name type="scientific">Amphibalanus amphitrite</name>
    <name type="common">Striped barnacle</name>
    <name type="synonym">Balanus amphitrite</name>
    <dbReference type="NCBI Taxonomy" id="1232801"/>
    <lineage>
        <taxon>Eukaryota</taxon>
        <taxon>Metazoa</taxon>
        <taxon>Ecdysozoa</taxon>
        <taxon>Arthropoda</taxon>
        <taxon>Crustacea</taxon>
        <taxon>Multicrustacea</taxon>
        <taxon>Cirripedia</taxon>
        <taxon>Thoracica</taxon>
        <taxon>Thoracicalcarea</taxon>
        <taxon>Balanomorpha</taxon>
        <taxon>Balanoidea</taxon>
        <taxon>Balanidae</taxon>
        <taxon>Amphibalaninae</taxon>
        <taxon>Amphibalanus</taxon>
    </lineage>
</organism>
<gene>
    <name evidence="3" type="ORF">FJT64_018685</name>
</gene>
<protein>
    <recommendedName>
        <fullName evidence="2">Fibulin C-terminal Ig-like domain-containing protein</fullName>
    </recommendedName>
</protein>
<dbReference type="Pfam" id="PF22914">
    <property type="entry name" value="Fibulin_C"/>
    <property type="match status" value="1"/>
</dbReference>